<dbReference type="GO" id="GO:0004672">
    <property type="term" value="F:protein kinase activity"/>
    <property type="evidence" value="ECO:0007669"/>
    <property type="project" value="InterPro"/>
</dbReference>
<dbReference type="Gene3D" id="1.10.510.10">
    <property type="entry name" value="Transferase(Phosphotransferase) domain 1"/>
    <property type="match status" value="1"/>
</dbReference>
<evidence type="ECO:0000259" key="1">
    <source>
        <dbReference type="PROSITE" id="PS50011"/>
    </source>
</evidence>
<dbReference type="PROSITE" id="PS50011">
    <property type="entry name" value="PROTEIN_KINASE_DOM"/>
    <property type="match status" value="1"/>
</dbReference>
<evidence type="ECO:0000313" key="2">
    <source>
        <dbReference type="EMBL" id="CAG9135642.1"/>
    </source>
</evidence>
<comment type="caution">
    <text evidence="2">The sequence shown here is derived from an EMBL/GenBank/DDBJ whole genome shotgun (WGS) entry which is preliminary data.</text>
</comment>
<dbReference type="GO" id="GO:0005524">
    <property type="term" value="F:ATP binding"/>
    <property type="evidence" value="ECO:0007669"/>
    <property type="project" value="InterPro"/>
</dbReference>
<dbReference type="SUPFAM" id="SSF56112">
    <property type="entry name" value="Protein kinase-like (PK-like)"/>
    <property type="match status" value="1"/>
</dbReference>
<dbReference type="InterPro" id="IPR000719">
    <property type="entry name" value="Prot_kinase_dom"/>
</dbReference>
<dbReference type="InterPro" id="IPR001245">
    <property type="entry name" value="Ser-Thr/Tyr_kinase_cat_dom"/>
</dbReference>
<dbReference type="Pfam" id="PF07714">
    <property type="entry name" value="PK_Tyr_Ser-Thr"/>
    <property type="match status" value="1"/>
</dbReference>
<dbReference type="EMBL" id="CAJHNJ030000109">
    <property type="protein sequence ID" value="CAG9135642.1"/>
    <property type="molecule type" value="Genomic_DNA"/>
</dbReference>
<dbReference type="InterPro" id="IPR008266">
    <property type="entry name" value="Tyr_kinase_AS"/>
</dbReference>
<organism evidence="2 3">
    <name type="scientific">Plutella xylostella</name>
    <name type="common">Diamondback moth</name>
    <name type="synonym">Plutella maculipennis</name>
    <dbReference type="NCBI Taxonomy" id="51655"/>
    <lineage>
        <taxon>Eukaryota</taxon>
        <taxon>Metazoa</taxon>
        <taxon>Ecdysozoa</taxon>
        <taxon>Arthropoda</taxon>
        <taxon>Hexapoda</taxon>
        <taxon>Insecta</taxon>
        <taxon>Pterygota</taxon>
        <taxon>Neoptera</taxon>
        <taxon>Endopterygota</taxon>
        <taxon>Lepidoptera</taxon>
        <taxon>Glossata</taxon>
        <taxon>Ditrysia</taxon>
        <taxon>Yponomeutoidea</taxon>
        <taxon>Plutellidae</taxon>
        <taxon>Plutella</taxon>
    </lineage>
</organism>
<gene>
    <name evidence="2" type="ORF">PLXY2_LOCUS13898</name>
</gene>
<dbReference type="PROSITE" id="PS00109">
    <property type="entry name" value="PROTEIN_KINASE_TYR"/>
    <property type="match status" value="1"/>
</dbReference>
<feature type="domain" description="Protein kinase" evidence="1">
    <location>
        <begin position="1"/>
        <end position="38"/>
    </location>
</feature>
<dbReference type="Proteomes" id="UP000653454">
    <property type="component" value="Unassembled WGS sequence"/>
</dbReference>
<evidence type="ECO:0000313" key="3">
    <source>
        <dbReference type="Proteomes" id="UP000653454"/>
    </source>
</evidence>
<name>A0A8S4G9P1_PLUXY</name>
<keyword evidence="3" id="KW-1185">Reference proteome</keyword>
<sequence length="38" mass="4507">MDYLERCRFVHRDLAARNILLHTSLKALRIVVKEIQNA</sequence>
<proteinExistence type="predicted"/>
<dbReference type="AlphaFoldDB" id="A0A8S4G9P1"/>
<accession>A0A8S4G9P1</accession>
<protein>
    <submittedName>
        <fullName evidence="2">(diamondback moth) hypothetical protein</fullName>
    </submittedName>
</protein>
<dbReference type="InterPro" id="IPR011009">
    <property type="entry name" value="Kinase-like_dom_sf"/>
</dbReference>
<reference evidence="2" key="1">
    <citation type="submission" date="2020-11" db="EMBL/GenBank/DDBJ databases">
        <authorList>
            <person name="Whiteford S."/>
        </authorList>
    </citation>
    <scope>NUCLEOTIDE SEQUENCE</scope>
</reference>